<keyword evidence="3" id="KW-1185">Reference proteome</keyword>
<evidence type="ECO:0000259" key="1">
    <source>
        <dbReference type="Pfam" id="PF26002"/>
    </source>
</evidence>
<dbReference type="OrthoDB" id="424142at2"/>
<dbReference type="RefSeq" id="WP_095723295.1">
    <property type="nucleotide sequence ID" value="NZ_NTFS01000244.1"/>
</dbReference>
<gene>
    <name evidence="2" type="ORF">CK510_19555</name>
</gene>
<dbReference type="InterPro" id="IPR058982">
    <property type="entry name" value="Beta-barrel_AprE"/>
</dbReference>
<comment type="caution">
    <text evidence="2">The sequence shown here is derived from an EMBL/GenBank/DDBJ whole genome shotgun (WGS) entry which is preliminary data.</text>
</comment>
<reference evidence="2 3" key="1">
    <citation type="submission" date="2017-08" db="EMBL/GenBank/DDBJ databases">
        <title>Draft genome sequence of filamentous cyanobacterium Calothrix elsteri CCALA 953.</title>
        <authorList>
            <person name="Gagunashvili A.N."/>
            <person name="Elster J."/>
            <person name="Andresson O.S."/>
        </authorList>
    </citation>
    <scope>NUCLEOTIDE SEQUENCE [LARGE SCALE GENOMIC DNA]</scope>
    <source>
        <strain evidence="2 3">CCALA 953</strain>
    </source>
</reference>
<name>A0A2A2TF56_9CYAN</name>
<dbReference type="EMBL" id="NTFS01000244">
    <property type="protein sequence ID" value="PAX52390.1"/>
    <property type="molecule type" value="Genomic_DNA"/>
</dbReference>
<dbReference type="AlphaFoldDB" id="A0A2A2TF56"/>
<sequence>MRVDACPYPDYGTLIGTVKAISPDAITQQNNNTSGNVTSGNSTFFETIIQPENLTFGRGERQCYLQPGMEAKADIISSEETVLRFLLRKARLLTDI</sequence>
<protein>
    <recommendedName>
        <fullName evidence="1">AprE-like beta-barrel domain-containing protein</fullName>
    </recommendedName>
</protein>
<dbReference type="Proteomes" id="UP000218238">
    <property type="component" value="Unassembled WGS sequence"/>
</dbReference>
<feature type="domain" description="AprE-like beta-barrel" evidence="1">
    <location>
        <begin position="2"/>
        <end position="76"/>
    </location>
</feature>
<proteinExistence type="predicted"/>
<evidence type="ECO:0000313" key="3">
    <source>
        <dbReference type="Proteomes" id="UP000218238"/>
    </source>
</evidence>
<organism evidence="2 3">
    <name type="scientific">Brunnivagina elsteri CCALA 953</name>
    <dbReference type="NCBI Taxonomy" id="987040"/>
    <lineage>
        <taxon>Bacteria</taxon>
        <taxon>Bacillati</taxon>
        <taxon>Cyanobacteriota</taxon>
        <taxon>Cyanophyceae</taxon>
        <taxon>Nostocales</taxon>
        <taxon>Calotrichaceae</taxon>
        <taxon>Brunnivagina</taxon>
    </lineage>
</organism>
<evidence type="ECO:0000313" key="2">
    <source>
        <dbReference type="EMBL" id="PAX52390.1"/>
    </source>
</evidence>
<dbReference type="Pfam" id="PF26002">
    <property type="entry name" value="Beta-barrel_AprE"/>
    <property type="match status" value="1"/>
</dbReference>
<accession>A0A2A2TF56</accession>